<dbReference type="GO" id="GO:0005819">
    <property type="term" value="C:spindle"/>
    <property type="evidence" value="ECO:0007669"/>
    <property type="project" value="TreeGrafter"/>
</dbReference>
<dbReference type="VEuPathDB" id="VectorBase:GBRI040569"/>
<protein>
    <submittedName>
        <fullName evidence="3">ANK_REP_REGION domain-containing protein</fullName>
    </submittedName>
</protein>
<dbReference type="GO" id="GO:0061172">
    <property type="term" value="P:regulation of establishment of bipolar cell polarity"/>
    <property type="evidence" value="ECO:0007669"/>
    <property type="project" value="TreeGrafter"/>
</dbReference>
<organism evidence="3 4">
    <name type="scientific">Glossina brevipalpis</name>
    <dbReference type="NCBI Taxonomy" id="37001"/>
    <lineage>
        <taxon>Eukaryota</taxon>
        <taxon>Metazoa</taxon>
        <taxon>Ecdysozoa</taxon>
        <taxon>Arthropoda</taxon>
        <taxon>Hexapoda</taxon>
        <taxon>Insecta</taxon>
        <taxon>Pterygota</taxon>
        <taxon>Neoptera</taxon>
        <taxon>Endopterygota</taxon>
        <taxon>Diptera</taxon>
        <taxon>Brachycera</taxon>
        <taxon>Muscomorpha</taxon>
        <taxon>Hippoboscoidea</taxon>
        <taxon>Glossinidae</taxon>
        <taxon>Glossina</taxon>
    </lineage>
</organism>
<name>A0A1A9X1B1_9MUSC</name>
<dbReference type="PROSITE" id="PS50297">
    <property type="entry name" value="ANK_REP_REGION"/>
    <property type="match status" value="1"/>
</dbReference>
<dbReference type="SUPFAM" id="SSF48403">
    <property type="entry name" value="Ankyrin repeat"/>
    <property type="match status" value="1"/>
</dbReference>
<dbReference type="AlphaFoldDB" id="A0A1A9X1B1"/>
<feature type="repeat" description="ANK" evidence="1">
    <location>
        <begin position="305"/>
        <end position="330"/>
    </location>
</feature>
<reference evidence="3" key="2">
    <citation type="submission" date="2020-05" db="UniProtKB">
        <authorList>
            <consortium name="EnsemblMetazoa"/>
        </authorList>
    </citation>
    <scope>IDENTIFICATION</scope>
    <source>
        <strain evidence="3">IAEA</strain>
    </source>
</reference>
<proteinExistence type="predicted"/>
<reference evidence="4" key="1">
    <citation type="submission" date="2014-03" db="EMBL/GenBank/DDBJ databases">
        <authorList>
            <person name="Aksoy S."/>
            <person name="Warren W."/>
            <person name="Wilson R.K."/>
        </authorList>
    </citation>
    <scope>NUCLEOTIDE SEQUENCE [LARGE SCALE GENOMIC DNA]</scope>
    <source>
        <strain evidence="4">IAEA</strain>
    </source>
</reference>
<dbReference type="InterPro" id="IPR036770">
    <property type="entry name" value="Ankyrin_rpt-contain_sf"/>
</dbReference>
<evidence type="ECO:0000256" key="2">
    <source>
        <dbReference type="SAM" id="MobiDB-lite"/>
    </source>
</evidence>
<evidence type="ECO:0000256" key="1">
    <source>
        <dbReference type="PROSITE-ProRule" id="PRU00023"/>
    </source>
</evidence>
<dbReference type="InterPro" id="IPR002110">
    <property type="entry name" value="Ankyrin_rpt"/>
</dbReference>
<dbReference type="PANTHER" id="PTHR21437">
    <property type="entry name" value="WIDE AWAKE"/>
    <property type="match status" value="1"/>
</dbReference>
<feature type="region of interest" description="Disordered" evidence="2">
    <location>
        <begin position="174"/>
        <end position="193"/>
    </location>
</feature>
<dbReference type="SMART" id="SM00248">
    <property type="entry name" value="ANK"/>
    <property type="match status" value="2"/>
</dbReference>
<dbReference type="STRING" id="37001.A0A1A9X1B1"/>
<dbReference type="Pfam" id="PF13637">
    <property type="entry name" value="Ank_4"/>
    <property type="match status" value="1"/>
</dbReference>
<evidence type="ECO:0000313" key="3">
    <source>
        <dbReference type="EnsemblMetazoa" id="GBRI040569-PA"/>
    </source>
</evidence>
<dbReference type="Proteomes" id="UP000091820">
    <property type="component" value="Unassembled WGS sequence"/>
</dbReference>
<keyword evidence="4" id="KW-1185">Reference proteome</keyword>
<dbReference type="EnsemblMetazoa" id="GBRI040569-RA">
    <property type="protein sequence ID" value="GBRI040569-PA"/>
    <property type="gene ID" value="GBRI040569"/>
</dbReference>
<dbReference type="Gene3D" id="1.25.40.20">
    <property type="entry name" value="Ankyrin repeat-containing domain"/>
    <property type="match status" value="1"/>
</dbReference>
<dbReference type="PROSITE" id="PS50088">
    <property type="entry name" value="ANK_REPEAT"/>
    <property type="match status" value="1"/>
</dbReference>
<sequence>MKEKDNIGPSNVNTVKYIPKLQSNRLSHSDSCYQCNNRNNYKRRTKNHNKGDNGDDDDLCVILRKANNSACSTLTSRSSNSPFYDIIVHQRHQQYLCTTTTTYPPDYGSYSYNSFHSLKINGNSDYLQLNKIESSSLLQLRNHDKRANLKAGYDNISASRWSVHRAQNVASVASVTPAPTTATNSSSPLSSISSLNAKNDALQTNNLKYKRTNSYANNEEACATDTQNLTIYRHPASVRVKGGNTPHRTKMSKKQLKLAQAQLDKLTQCTRHLHALFSAVEHGHLDKARTILESTDINVNSINTDGLSPLDVAVLNNNRSMTKMLLQHGALEGSQCK</sequence>
<dbReference type="GO" id="GO:0000132">
    <property type="term" value="P:establishment of mitotic spindle orientation"/>
    <property type="evidence" value="ECO:0007669"/>
    <property type="project" value="TreeGrafter"/>
</dbReference>
<accession>A0A1A9X1B1</accession>
<dbReference type="PANTHER" id="PTHR21437:SF1">
    <property type="entry name" value="WIDE AWAKE"/>
    <property type="match status" value="1"/>
</dbReference>
<evidence type="ECO:0000313" key="4">
    <source>
        <dbReference type="Proteomes" id="UP000091820"/>
    </source>
</evidence>
<keyword evidence="1" id="KW-0040">ANK repeat</keyword>
<dbReference type="InterPro" id="IPR039269">
    <property type="entry name" value="ANKFN1"/>
</dbReference>